<dbReference type="AlphaFoldDB" id="A0A368NNX3"/>
<organism evidence="1 2">
    <name type="scientific">Agrobacterium vitis</name>
    <name type="common">Rhizobium vitis</name>
    <dbReference type="NCBI Taxonomy" id="373"/>
    <lineage>
        <taxon>Bacteria</taxon>
        <taxon>Pseudomonadati</taxon>
        <taxon>Pseudomonadota</taxon>
        <taxon>Alphaproteobacteria</taxon>
        <taxon>Hyphomicrobiales</taxon>
        <taxon>Rhizobiaceae</taxon>
        <taxon>Rhizobium/Agrobacterium group</taxon>
        <taxon>Agrobacterium</taxon>
    </lineage>
</organism>
<name>A0A368NNX3_AGRVI</name>
<comment type="caution">
    <text evidence="1">The sequence shown here is derived from an EMBL/GenBank/DDBJ whole genome shotgun (WGS) entry which is preliminary data.</text>
</comment>
<dbReference type="Pfam" id="PF09898">
    <property type="entry name" value="DUF2125"/>
    <property type="match status" value="1"/>
</dbReference>
<protein>
    <submittedName>
        <fullName evidence="1">DUF2125 domain-containing protein</fullName>
    </submittedName>
</protein>
<dbReference type="EMBL" id="QUSG01000003">
    <property type="protein sequence ID" value="KAA3529698.1"/>
    <property type="molecule type" value="Genomic_DNA"/>
</dbReference>
<reference evidence="1 2" key="1">
    <citation type="submission" date="2018-08" db="EMBL/GenBank/DDBJ databases">
        <title>Genome sequencing of Agrobacterium vitis strain ICMP 10754.</title>
        <authorList>
            <person name="Visnovsky S.B."/>
            <person name="Pitman A.R."/>
        </authorList>
    </citation>
    <scope>NUCLEOTIDE SEQUENCE [LARGE SCALE GENOMIC DNA]</scope>
    <source>
        <strain evidence="1 2">ICMP 10754</strain>
    </source>
</reference>
<evidence type="ECO:0000313" key="1">
    <source>
        <dbReference type="EMBL" id="KAA3529698.1"/>
    </source>
</evidence>
<proteinExistence type="predicted"/>
<dbReference type="Proteomes" id="UP000436911">
    <property type="component" value="Unassembled WGS sequence"/>
</dbReference>
<dbReference type="OrthoDB" id="7169664at2"/>
<accession>A0A368NNX3</accession>
<evidence type="ECO:0000313" key="2">
    <source>
        <dbReference type="Proteomes" id="UP000436911"/>
    </source>
</evidence>
<dbReference type="InterPro" id="IPR018666">
    <property type="entry name" value="DUF2125"/>
</dbReference>
<gene>
    <name evidence="1" type="ORF">DXT89_08295</name>
</gene>
<sequence length="337" mass="35905">MAMSSRTKRPRKRSRVLLVGIVLVLLGIVYTAGWFAAANYATTKLEHAFDGDNPLASALDCPGMRMSGFPLHIGLNCTKVSVNDSRNGISGSSGAFRSSAEIFRPGKIKWEIDGPAILQTSTGLAGAFQWDSFRSTLSLGMNGVDSSSSVIQKLQANLTDALSGRVLRIDATESRTRLQRDGEDLVGTALLTDMDFGQDDRNPDLPPMAAQLDVKLLGQAGALDIEHPEPIQLRGLSGDIRNLQIDMGQGRTITASGPISIDNAGLANGTLKLEIGKVDAWRDLVIAAYPETKDIARMAAKGLKAVFLGQNQGQVTLQITNGVVVLGFIPLGNIPPI</sequence>